<dbReference type="Pfam" id="PF13618">
    <property type="entry name" value="Gluconate_2-dh3"/>
    <property type="match status" value="1"/>
</dbReference>
<reference evidence="2 3" key="2">
    <citation type="submission" date="2018-03" db="EMBL/GenBank/DDBJ databases">
        <authorList>
            <person name="Keele B.F."/>
        </authorList>
    </citation>
    <scope>NUCLEOTIDE SEQUENCE [LARGE SCALE GENOMIC DNA]</scope>
    <source>
        <strain evidence="2 3">CCALA 016</strain>
    </source>
</reference>
<evidence type="ECO:0000313" key="2">
    <source>
        <dbReference type="EMBL" id="PSF38261.1"/>
    </source>
</evidence>
<evidence type="ECO:0000313" key="3">
    <source>
        <dbReference type="Proteomes" id="UP000239001"/>
    </source>
</evidence>
<accession>A0A2T1M0T2</accession>
<protein>
    <recommendedName>
        <fullName evidence="1">AMP-activated protein kinase glycogen-binding domain-containing protein</fullName>
    </recommendedName>
</protein>
<dbReference type="Proteomes" id="UP000239001">
    <property type="component" value="Unassembled WGS sequence"/>
</dbReference>
<dbReference type="RefSeq" id="WP_106456226.1">
    <property type="nucleotide sequence ID" value="NZ_PXOH01000005.1"/>
</dbReference>
<dbReference type="Gene3D" id="2.60.40.10">
    <property type="entry name" value="Immunoglobulins"/>
    <property type="match status" value="1"/>
</dbReference>
<reference evidence="2 3" key="1">
    <citation type="submission" date="2018-03" db="EMBL/GenBank/DDBJ databases">
        <title>The ancient ancestry and fast evolution of plastids.</title>
        <authorList>
            <person name="Moore K.R."/>
            <person name="Magnabosco C."/>
            <person name="Momper L."/>
            <person name="Gold D.A."/>
            <person name="Bosak T."/>
            <person name="Fournier G.P."/>
        </authorList>
    </citation>
    <scope>NUCLEOTIDE SEQUENCE [LARGE SCALE GENOMIC DNA]</scope>
    <source>
        <strain evidence="2 3">CCALA 016</strain>
    </source>
</reference>
<dbReference type="AlphaFoldDB" id="A0A2T1M0T2"/>
<organism evidence="2 3">
    <name type="scientific">Aphanothece hegewaldii CCALA 016</name>
    <dbReference type="NCBI Taxonomy" id="2107694"/>
    <lineage>
        <taxon>Bacteria</taxon>
        <taxon>Bacillati</taxon>
        <taxon>Cyanobacteriota</taxon>
        <taxon>Cyanophyceae</taxon>
        <taxon>Oscillatoriophycideae</taxon>
        <taxon>Chroococcales</taxon>
        <taxon>Aphanothecaceae</taxon>
        <taxon>Aphanothece</taxon>
    </lineage>
</organism>
<keyword evidence="3" id="KW-1185">Reference proteome</keyword>
<dbReference type="OrthoDB" id="8400810at2"/>
<dbReference type="InterPro" id="IPR032640">
    <property type="entry name" value="AMPK1_CBM"/>
</dbReference>
<dbReference type="CDD" id="cd02859">
    <property type="entry name" value="E_set_AMPKbeta_like_N"/>
    <property type="match status" value="1"/>
</dbReference>
<name>A0A2T1M0T2_9CHRO</name>
<dbReference type="EMBL" id="PXOH01000005">
    <property type="protein sequence ID" value="PSF38261.1"/>
    <property type="molecule type" value="Genomic_DNA"/>
</dbReference>
<evidence type="ECO:0000259" key="1">
    <source>
        <dbReference type="Pfam" id="PF16561"/>
    </source>
</evidence>
<dbReference type="InterPro" id="IPR027056">
    <property type="entry name" value="Gluconate_2DH_su3"/>
</dbReference>
<gene>
    <name evidence="2" type="ORF">C7H19_07280</name>
</gene>
<sequence>MDIQILKLDELYILNQCTKFLARTNTDNRHNFGQFNDDSIRAQIAESWRFPLLDTYSDGNDPVKSYNQNRVTFVYRHLGEKQPQSVSVVGSFANLYEAIPLQPVTFLNEPTAYYALTILVPKGEVHTYKYIVDGQGILDPINPQQVTLDNGQIWSRFFTAFCTQPLCFDDWEYVILKRLVNRLLPFRTKEGQNFIDRYYNFLDRQSKDNLYPYAYRLDESVGAANFIDNILAREENHHLMDYKICLAQIDRILRQRNPFIEPAIMPRELYMDLYNEMTTNIVNGWDYNQYNSPLYFLQLLRRHTFTGAFTHPKYGGNIGAAGWAYLSERYSDAGKTLFDWRQTIEKPLGINSDYHG</sequence>
<dbReference type="InterPro" id="IPR014756">
    <property type="entry name" value="Ig_E-set"/>
</dbReference>
<dbReference type="SUPFAM" id="SSF81296">
    <property type="entry name" value="E set domains"/>
    <property type="match status" value="1"/>
</dbReference>
<comment type="caution">
    <text evidence="2">The sequence shown here is derived from an EMBL/GenBank/DDBJ whole genome shotgun (WGS) entry which is preliminary data.</text>
</comment>
<proteinExistence type="predicted"/>
<feature type="domain" description="AMP-activated protein kinase glycogen-binding" evidence="1">
    <location>
        <begin position="73"/>
        <end position="145"/>
    </location>
</feature>
<dbReference type="InterPro" id="IPR013783">
    <property type="entry name" value="Ig-like_fold"/>
</dbReference>
<dbReference type="Pfam" id="PF16561">
    <property type="entry name" value="AMPK1_CBM"/>
    <property type="match status" value="1"/>
</dbReference>